<keyword evidence="1" id="KW-1133">Transmembrane helix</keyword>
<evidence type="ECO:0000313" key="2">
    <source>
        <dbReference type="EMBL" id="CAF4682440.1"/>
    </source>
</evidence>
<feature type="non-terminal residue" evidence="2">
    <location>
        <position position="1"/>
    </location>
</feature>
<protein>
    <submittedName>
        <fullName evidence="2">Uncharacterized protein</fullName>
    </submittedName>
</protein>
<organism evidence="2 3">
    <name type="scientific">Didymodactylos carnosus</name>
    <dbReference type="NCBI Taxonomy" id="1234261"/>
    <lineage>
        <taxon>Eukaryota</taxon>
        <taxon>Metazoa</taxon>
        <taxon>Spiralia</taxon>
        <taxon>Gnathifera</taxon>
        <taxon>Rotifera</taxon>
        <taxon>Eurotatoria</taxon>
        <taxon>Bdelloidea</taxon>
        <taxon>Philodinida</taxon>
        <taxon>Philodinidae</taxon>
        <taxon>Didymodactylos</taxon>
    </lineage>
</organism>
<reference evidence="2" key="1">
    <citation type="submission" date="2021-02" db="EMBL/GenBank/DDBJ databases">
        <authorList>
            <person name="Nowell W R."/>
        </authorList>
    </citation>
    <scope>NUCLEOTIDE SEQUENCE</scope>
</reference>
<gene>
    <name evidence="2" type="ORF">SRO942_LOCUS51092</name>
</gene>
<accession>A0A8S3A8D2</accession>
<name>A0A8S3A8D2_9BILA</name>
<keyword evidence="1" id="KW-0472">Membrane</keyword>
<comment type="caution">
    <text evidence="2">The sequence shown here is derived from an EMBL/GenBank/DDBJ whole genome shotgun (WGS) entry which is preliminary data.</text>
</comment>
<dbReference type="AlphaFoldDB" id="A0A8S3A8D2"/>
<evidence type="ECO:0000313" key="3">
    <source>
        <dbReference type="Proteomes" id="UP000681722"/>
    </source>
</evidence>
<sequence length="108" mass="11759">VRSVIIELVAPVSIIILMFLLLTAVVMNINDGFLMVNNSEASASDGSATGNPDLLVVDFDNEGHDDVHNDFGYIVADENIIADFYYLADSELLIGLNLAICDLRKIDD</sequence>
<proteinExistence type="predicted"/>
<feature type="transmembrane region" description="Helical" evidence="1">
    <location>
        <begin position="6"/>
        <end position="29"/>
    </location>
</feature>
<dbReference type="Proteomes" id="UP000681722">
    <property type="component" value="Unassembled WGS sequence"/>
</dbReference>
<evidence type="ECO:0000256" key="1">
    <source>
        <dbReference type="SAM" id="Phobius"/>
    </source>
</evidence>
<keyword evidence="1" id="KW-0812">Transmembrane</keyword>
<dbReference type="EMBL" id="CAJOBC010154554">
    <property type="protein sequence ID" value="CAF4682440.1"/>
    <property type="molecule type" value="Genomic_DNA"/>
</dbReference>